<dbReference type="EMBL" id="JBFCZG010000001">
    <property type="protein sequence ID" value="KAL3427015.1"/>
    <property type="molecule type" value="Genomic_DNA"/>
</dbReference>
<dbReference type="PROSITE" id="PS00061">
    <property type="entry name" value="ADH_SHORT"/>
    <property type="match status" value="1"/>
</dbReference>
<keyword evidence="5" id="KW-1185">Reference proteome</keyword>
<evidence type="ECO:0000256" key="1">
    <source>
        <dbReference type="ARBA" id="ARBA00006484"/>
    </source>
</evidence>
<dbReference type="Proteomes" id="UP001629113">
    <property type="component" value="Unassembled WGS sequence"/>
</dbReference>
<keyword evidence="2" id="KW-0521">NADP</keyword>
<comment type="similarity">
    <text evidence="1">Belongs to the short-chain dehydrogenases/reductases (SDR) family.</text>
</comment>
<dbReference type="PRINTS" id="PR00081">
    <property type="entry name" value="GDHRDH"/>
</dbReference>
<protein>
    <submittedName>
        <fullName evidence="4">Oxidoreductase</fullName>
    </submittedName>
</protein>
<evidence type="ECO:0000256" key="2">
    <source>
        <dbReference type="ARBA" id="ARBA00022857"/>
    </source>
</evidence>
<accession>A0ABR4PUH3</accession>
<reference evidence="4 5" key="1">
    <citation type="submission" date="2024-06" db="EMBL/GenBank/DDBJ databases">
        <title>Complete genome of Phlyctema vagabunda strain 19-DSS-EL-015.</title>
        <authorList>
            <person name="Fiorenzani C."/>
        </authorList>
    </citation>
    <scope>NUCLEOTIDE SEQUENCE [LARGE SCALE GENOMIC DNA]</scope>
    <source>
        <strain evidence="4 5">19-DSS-EL-015</strain>
    </source>
</reference>
<dbReference type="InterPro" id="IPR002347">
    <property type="entry name" value="SDR_fam"/>
</dbReference>
<evidence type="ECO:0000256" key="3">
    <source>
        <dbReference type="ARBA" id="ARBA00023002"/>
    </source>
</evidence>
<dbReference type="PANTHER" id="PTHR24320:SF154">
    <property type="entry name" value="OXIDOREDUCTASE, SHORT-CHAIN DEHYDROGENASE_REDUCTASE FAMILY (AFU_ORTHOLOGUE AFUA_2G04560)"/>
    <property type="match status" value="1"/>
</dbReference>
<gene>
    <name evidence="4" type="ORF">PVAG01_00524</name>
</gene>
<dbReference type="InterPro" id="IPR020904">
    <property type="entry name" value="Sc_DH/Rdtase_CS"/>
</dbReference>
<evidence type="ECO:0000313" key="4">
    <source>
        <dbReference type="EMBL" id="KAL3427015.1"/>
    </source>
</evidence>
<keyword evidence="3" id="KW-0560">Oxidoreductase</keyword>
<comment type="caution">
    <text evidence="4">The sequence shown here is derived from an EMBL/GenBank/DDBJ whole genome shotgun (WGS) entry which is preliminary data.</text>
</comment>
<dbReference type="SUPFAM" id="SSF51735">
    <property type="entry name" value="NAD(P)-binding Rossmann-fold domains"/>
    <property type="match status" value="1"/>
</dbReference>
<dbReference type="Gene3D" id="3.40.50.720">
    <property type="entry name" value="NAD(P)-binding Rossmann-like Domain"/>
    <property type="match status" value="1"/>
</dbReference>
<dbReference type="PANTHER" id="PTHR24320">
    <property type="entry name" value="RETINOL DEHYDROGENASE"/>
    <property type="match status" value="1"/>
</dbReference>
<name>A0ABR4PUH3_9HELO</name>
<dbReference type="Pfam" id="PF00106">
    <property type="entry name" value="adh_short"/>
    <property type="match status" value="1"/>
</dbReference>
<dbReference type="InterPro" id="IPR036291">
    <property type="entry name" value="NAD(P)-bd_dom_sf"/>
</dbReference>
<organism evidence="4 5">
    <name type="scientific">Phlyctema vagabunda</name>
    <dbReference type="NCBI Taxonomy" id="108571"/>
    <lineage>
        <taxon>Eukaryota</taxon>
        <taxon>Fungi</taxon>
        <taxon>Dikarya</taxon>
        <taxon>Ascomycota</taxon>
        <taxon>Pezizomycotina</taxon>
        <taxon>Leotiomycetes</taxon>
        <taxon>Helotiales</taxon>
        <taxon>Dermateaceae</taxon>
        <taxon>Phlyctema</taxon>
    </lineage>
</organism>
<sequence>MAGVKDFRPSKDIPSLRGKVVFVTRGTAGLGRISVLELAKHDPEHIYFSGRKQEAAETVIQSVKRELPGVQLTFLNLDLSSITSVNTVLQQFHPGRLDILMCNAGIMAVPPGLSADGWEIQFATNHLGHAALIKKLLPVMLKTADAPDSDVRIVLNTSDGWRGHSKEGINFATLNTTQEAFLGHWFRYAQSKIADIIYAQELARRYPSIKTVTIHPGVIVTGLVSSLGFWDRFLIYSTNIGRRSSIEEGSYNQLYLAAGMKREEIINGATYYPVGVLKELDDVAKSEKLRTELWEWTEKALED</sequence>
<proteinExistence type="inferred from homology"/>
<evidence type="ECO:0000313" key="5">
    <source>
        <dbReference type="Proteomes" id="UP001629113"/>
    </source>
</evidence>